<dbReference type="Gene3D" id="3.30.1360.120">
    <property type="entry name" value="Probable tRNA modification gtpase trme, domain 1"/>
    <property type="match status" value="1"/>
</dbReference>
<accession>A0AAP1CCM5</accession>
<comment type="caution">
    <text evidence="1">The sequence shown here is derived from an EMBL/GenBank/DDBJ whole genome shotgun (WGS) entry which is preliminary data.</text>
</comment>
<dbReference type="Gene3D" id="3.30.70.1520">
    <property type="entry name" value="Heterotetrameric sarcosine oxidase"/>
    <property type="match status" value="1"/>
</dbReference>
<dbReference type="InterPro" id="IPR007375">
    <property type="entry name" value="SoxG"/>
</dbReference>
<evidence type="ECO:0000313" key="2">
    <source>
        <dbReference type="Proteomes" id="UP000056450"/>
    </source>
</evidence>
<reference evidence="1 2" key="1">
    <citation type="submission" date="2015-11" db="EMBL/GenBank/DDBJ databases">
        <title>Expanding the genomic diversity of Burkholderia species for the development of highly accurate diagnostics.</title>
        <authorList>
            <person name="Sahl J."/>
            <person name="Keim P."/>
            <person name="Wagner D."/>
        </authorList>
    </citation>
    <scope>NUCLEOTIDE SEQUENCE [LARGE SCALE GENOMIC DNA]</scope>
    <source>
        <strain evidence="1 2">RF32-BP12</strain>
    </source>
</reference>
<evidence type="ECO:0000313" key="1">
    <source>
        <dbReference type="EMBL" id="KVA11520.1"/>
    </source>
</evidence>
<dbReference type="AlphaFoldDB" id="A0AAP1CCM5"/>
<organism evidence="1 2">
    <name type="scientific">Burkholderia latens</name>
    <dbReference type="NCBI Taxonomy" id="488446"/>
    <lineage>
        <taxon>Bacteria</taxon>
        <taxon>Pseudomonadati</taxon>
        <taxon>Pseudomonadota</taxon>
        <taxon>Betaproteobacteria</taxon>
        <taxon>Burkholderiales</taxon>
        <taxon>Burkholderiaceae</taxon>
        <taxon>Burkholderia</taxon>
        <taxon>Burkholderia cepacia complex</taxon>
    </lineage>
</organism>
<dbReference type="InterPro" id="IPR027266">
    <property type="entry name" value="TrmE/GcvT-like"/>
</dbReference>
<name>A0AAP1CCM5_9BURK</name>
<dbReference type="RefSeq" id="WP_040138646.1">
    <property type="nucleotide sequence ID" value="NZ_CBCPGW010000031.1"/>
</dbReference>
<protein>
    <submittedName>
        <fullName evidence="1">Sarcosine oxidase subunit gamma</fullName>
    </submittedName>
</protein>
<sequence length="209" mass="22668">MWNETRNQTPVAGAGVTLESPFVGAADVLKPHHARASKKFTLRERAFLDLVNVRGELSDPAFVSAFERVVGCLPPSVPNTVARGAEYDVLWLGPDEWLVRSNGPVQAGVLEARLAEAVQGSYAAAVDVGSGYTVVEVTGERVRDVIARGCPLDLHPRVFKQGQCAQSHYFKSPITLIATGDDTFEIVVRRSFADYFVRIMLDAAAPLVS</sequence>
<gene>
    <name evidence="1" type="ORF">WI41_09160</name>
</gene>
<proteinExistence type="predicted"/>
<dbReference type="Proteomes" id="UP000056450">
    <property type="component" value="Unassembled WGS sequence"/>
</dbReference>
<dbReference type="EMBL" id="LOTQ01000004">
    <property type="protein sequence ID" value="KVA11520.1"/>
    <property type="molecule type" value="Genomic_DNA"/>
</dbReference>
<dbReference type="SUPFAM" id="SSF103025">
    <property type="entry name" value="Folate-binding domain"/>
    <property type="match status" value="1"/>
</dbReference>
<dbReference type="Pfam" id="PF04268">
    <property type="entry name" value="SoxG"/>
    <property type="match status" value="1"/>
</dbReference>